<organism evidence="1 2">
    <name type="scientific">Pisolithus microcarpus 441</name>
    <dbReference type="NCBI Taxonomy" id="765257"/>
    <lineage>
        <taxon>Eukaryota</taxon>
        <taxon>Fungi</taxon>
        <taxon>Dikarya</taxon>
        <taxon>Basidiomycota</taxon>
        <taxon>Agaricomycotina</taxon>
        <taxon>Agaricomycetes</taxon>
        <taxon>Agaricomycetidae</taxon>
        <taxon>Boletales</taxon>
        <taxon>Sclerodermatineae</taxon>
        <taxon>Pisolithaceae</taxon>
        <taxon>Pisolithus</taxon>
    </lineage>
</organism>
<proteinExistence type="predicted"/>
<reference evidence="2" key="2">
    <citation type="submission" date="2015-01" db="EMBL/GenBank/DDBJ databases">
        <title>Evolutionary Origins and Diversification of the Mycorrhizal Mutualists.</title>
        <authorList>
            <consortium name="DOE Joint Genome Institute"/>
            <consortium name="Mycorrhizal Genomics Consortium"/>
            <person name="Kohler A."/>
            <person name="Kuo A."/>
            <person name="Nagy L.G."/>
            <person name="Floudas D."/>
            <person name="Copeland A."/>
            <person name="Barry K.W."/>
            <person name="Cichocki N."/>
            <person name="Veneault-Fourrey C."/>
            <person name="LaButti K."/>
            <person name="Lindquist E.A."/>
            <person name="Lipzen A."/>
            <person name="Lundell T."/>
            <person name="Morin E."/>
            <person name="Murat C."/>
            <person name="Riley R."/>
            <person name="Ohm R."/>
            <person name="Sun H."/>
            <person name="Tunlid A."/>
            <person name="Henrissat B."/>
            <person name="Grigoriev I.V."/>
            <person name="Hibbett D.S."/>
            <person name="Martin F."/>
        </authorList>
    </citation>
    <scope>NUCLEOTIDE SEQUENCE [LARGE SCALE GENOMIC DNA]</scope>
    <source>
        <strain evidence="2">441</strain>
    </source>
</reference>
<dbReference type="HOGENOM" id="CLU_3112091_0_0_1"/>
<sequence length="51" mass="5890">MFGEAHGVFGNDKTKFECQWVECGLQMNKESVGRHVTETQLSCRYPCTYWG</sequence>
<dbReference type="EMBL" id="KN834255">
    <property type="protein sequence ID" value="KIK11289.1"/>
    <property type="molecule type" value="Genomic_DNA"/>
</dbReference>
<dbReference type="OrthoDB" id="2794896at2759"/>
<dbReference type="Proteomes" id="UP000054018">
    <property type="component" value="Unassembled WGS sequence"/>
</dbReference>
<reference evidence="1 2" key="1">
    <citation type="submission" date="2014-04" db="EMBL/GenBank/DDBJ databases">
        <authorList>
            <consortium name="DOE Joint Genome Institute"/>
            <person name="Kuo A."/>
            <person name="Kohler A."/>
            <person name="Costa M.D."/>
            <person name="Nagy L.G."/>
            <person name="Floudas D."/>
            <person name="Copeland A."/>
            <person name="Barry K.W."/>
            <person name="Cichocki N."/>
            <person name="Veneault-Fourrey C."/>
            <person name="LaButti K."/>
            <person name="Lindquist E.A."/>
            <person name="Lipzen A."/>
            <person name="Lundell T."/>
            <person name="Morin E."/>
            <person name="Murat C."/>
            <person name="Sun H."/>
            <person name="Tunlid A."/>
            <person name="Henrissat B."/>
            <person name="Grigoriev I.V."/>
            <person name="Hibbett D.S."/>
            <person name="Martin F."/>
            <person name="Nordberg H.P."/>
            <person name="Cantor M.N."/>
            <person name="Hua S.X."/>
        </authorList>
    </citation>
    <scope>NUCLEOTIDE SEQUENCE [LARGE SCALE GENOMIC DNA]</scope>
    <source>
        <strain evidence="1 2">441</strain>
    </source>
</reference>
<gene>
    <name evidence="1" type="ORF">PISMIDRAFT_690462</name>
</gene>
<evidence type="ECO:0000313" key="1">
    <source>
        <dbReference type="EMBL" id="KIK11289.1"/>
    </source>
</evidence>
<name>A0A0C9YBA6_9AGAM</name>
<feature type="non-terminal residue" evidence="1">
    <location>
        <position position="51"/>
    </location>
</feature>
<keyword evidence="2" id="KW-1185">Reference proteome</keyword>
<dbReference type="AlphaFoldDB" id="A0A0C9YBA6"/>
<accession>A0A0C9YBA6</accession>
<protein>
    <submittedName>
        <fullName evidence="1">Uncharacterized protein</fullName>
    </submittedName>
</protein>
<evidence type="ECO:0000313" key="2">
    <source>
        <dbReference type="Proteomes" id="UP000054018"/>
    </source>
</evidence>